<dbReference type="RefSeq" id="WP_220332746.1">
    <property type="nucleotide sequence ID" value="NZ_JAEUAK010000001.1"/>
</dbReference>
<dbReference type="EMBL" id="JAEUAK010000001">
    <property type="protein sequence ID" value="MBW9051214.1"/>
    <property type="molecule type" value="Genomic_DNA"/>
</dbReference>
<protein>
    <submittedName>
        <fullName evidence="1">Uncharacterized protein</fullName>
    </submittedName>
</protein>
<dbReference type="Proteomes" id="UP000717752">
    <property type="component" value="Unassembled WGS sequence"/>
</dbReference>
<reference evidence="1 2" key="1">
    <citation type="journal article" date="2021" name="MBio">
        <title>Poor Competitiveness of Bradyrhizobium in Pigeon Pea Root Colonization in Indian Soils.</title>
        <authorList>
            <person name="Chalasani D."/>
            <person name="Basu A."/>
            <person name="Pullabhotla S.V.S.R.N."/>
            <person name="Jorrin B."/>
            <person name="Neal A.L."/>
            <person name="Poole P.S."/>
            <person name="Podile A.R."/>
            <person name="Tkacz A."/>
        </authorList>
    </citation>
    <scope>NUCLEOTIDE SEQUENCE [LARGE SCALE GENOMIC DNA]</scope>
    <source>
        <strain evidence="1 2">HU56</strain>
    </source>
</reference>
<evidence type="ECO:0000313" key="2">
    <source>
        <dbReference type="Proteomes" id="UP000717752"/>
    </source>
</evidence>
<accession>A0ABS7GMM4</accession>
<evidence type="ECO:0000313" key="1">
    <source>
        <dbReference type="EMBL" id="MBW9051214.1"/>
    </source>
</evidence>
<sequence>MSGKTPASNLQSVLVYIPGQRGSYFASEVLRSGGFDVSNAANRTELELALERLPCRIVVTVTSAIGEVRTLCNLPVVNIQAFVLPNHDPATADQSALFDREAFLKRVRRNLGSPDAAFPPSSTARFN</sequence>
<keyword evidence="2" id="KW-1185">Reference proteome</keyword>
<name>A0ABS7GMM4_9HYPH</name>
<comment type="caution">
    <text evidence="1">The sequence shown here is derived from an EMBL/GenBank/DDBJ whole genome shotgun (WGS) entry which is preliminary data.</text>
</comment>
<gene>
    <name evidence="1" type="ORF">JNB85_02160</name>
</gene>
<organism evidence="1 2">
    <name type="scientific">Rhizobium mesosinicum</name>
    <dbReference type="NCBI Taxonomy" id="335017"/>
    <lineage>
        <taxon>Bacteria</taxon>
        <taxon>Pseudomonadati</taxon>
        <taxon>Pseudomonadota</taxon>
        <taxon>Alphaproteobacteria</taxon>
        <taxon>Hyphomicrobiales</taxon>
        <taxon>Rhizobiaceae</taxon>
        <taxon>Rhizobium/Agrobacterium group</taxon>
        <taxon>Rhizobium</taxon>
    </lineage>
</organism>
<proteinExistence type="predicted"/>